<sequence>MRDLEHPAITRTLQTGYPHQIESEHWGVDACGDEILYGDTIYEFPDGEIVLEENIHEYLIHVLGATRKIAE</sequence>
<dbReference type="InterPro" id="IPR018474">
    <property type="entry name" value="Uncharacterised_Yqai"/>
</dbReference>
<name>A0A7W9YQE6_9BACL</name>
<organism evidence="1 2">
    <name type="scientific">Anoxybacillus tengchongensis</name>
    <dbReference type="NCBI Taxonomy" id="576944"/>
    <lineage>
        <taxon>Bacteria</taxon>
        <taxon>Bacillati</taxon>
        <taxon>Bacillota</taxon>
        <taxon>Bacilli</taxon>
        <taxon>Bacillales</taxon>
        <taxon>Anoxybacillaceae</taxon>
        <taxon>Anoxybacillus</taxon>
    </lineage>
</organism>
<dbReference type="RefSeq" id="WP_183248016.1">
    <property type="nucleotide sequence ID" value="NZ_JACHES010000004.1"/>
</dbReference>
<dbReference type="InterPro" id="IPR023118">
    <property type="entry name" value="YqaI_dom_sf"/>
</dbReference>
<dbReference type="SUPFAM" id="SSF160713">
    <property type="entry name" value="YqaI-like"/>
    <property type="match status" value="1"/>
</dbReference>
<dbReference type="Pfam" id="PF09466">
    <property type="entry name" value="Yqai"/>
    <property type="match status" value="1"/>
</dbReference>
<dbReference type="EMBL" id="JACHES010000004">
    <property type="protein sequence ID" value="MBB6176409.1"/>
    <property type="molecule type" value="Genomic_DNA"/>
</dbReference>
<proteinExistence type="predicted"/>
<gene>
    <name evidence="1" type="ORF">HNQ82_001223</name>
</gene>
<dbReference type="AlphaFoldDB" id="A0A7W9YQE6"/>
<evidence type="ECO:0000313" key="2">
    <source>
        <dbReference type="Proteomes" id="UP000523528"/>
    </source>
</evidence>
<evidence type="ECO:0008006" key="3">
    <source>
        <dbReference type="Google" id="ProtNLM"/>
    </source>
</evidence>
<dbReference type="Gene3D" id="3.30.40.30">
    <property type="entry name" value="YqaI domain"/>
    <property type="match status" value="1"/>
</dbReference>
<protein>
    <recommendedName>
        <fullName evidence="3">YqaI-like protein</fullName>
    </recommendedName>
</protein>
<keyword evidence="2" id="KW-1185">Reference proteome</keyword>
<reference evidence="1 2" key="1">
    <citation type="submission" date="2020-08" db="EMBL/GenBank/DDBJ databases">
        <title>Genomic Encyclopedia of Type Strains, Phase IV (KMG-IV): sequencing the most valuable type-strain genomes for metagenomic binning, comparative biology and taxonomic classification.</title>
        <authorList>
            <person name="Goeker M."/>
        </authorList>
    </citation>
    <scope>NUCLEOTIDE SEQUENCE [LARGE SCALE GENOMIC DNA]</scope>
    <source>
        <strain evidence="1 2">DSM 23211</strain>
    </source>
</reference>
<evidence type="ECO:0000313" key="1">
    <source>
        <dbReference type="EMBL" id="MBB6176409.1"/>
    </source>
</evidence>
<dbReference type="Proteomes" id="UP000523528">
    <property type="component" value="Unassembled WGS sequence"/>
</dbReference>
<comment type="caution">
    <text evidence="1">The sequence shown here is derived from an EMBL/GenBank/DDBJ whole genome shotgun (WGS) entry which is preliminary data.</text>
</comment>
<accession>A0A7W9YQE6</accession>